<dbReference type="AlphaFoldDB" id="A0A370NKA3"/>
<comment type="caution">
    <text evidence="3">The sequence shown here is derived from an EMBL/GenBank/DDBJ whole genome shotgun (WGS) entry which is preliminary data.</text>
</comment>
<keyword evidence="4" id="KW-1185">Reference proteome</keyword>
<accession>A0A370NKA3</accession>
<dbReference type="Pfam" id="PF01613">
    <property type="entry name" value="Flavin_Reduct"/>
    <property type="match status" value="1"/>
</dbReference>
<proteinExistence type="predicted"/>
<dbReference type="InterPro" id="IPR012349">
    <property type="entry name" value="Split_barrel_FMN-bd"/>
</dbReference>
<keyword evidence="1" id="KW-0560">Oxidoreductase</keyword>
<feature type="domain" description="Flavin reductase like" evidence="2">
    <location>
        <begin position="35"/>
        <end position="185"/>
    </location>
</feature>
<reference evidence="4" key="1">
    <citation type="submission" date="2018-06" db="EMBL/GenBank/DDBJ databases">
        <authorList>
            <person name="Feng T."/>
            <person name="Jeon C.O."/>
        </authorList>
    </citation>
    <scope>NUCLEOTIDE SEQUENCE [LARGE SCALE GENOMIC DNA]</scope>
    <source>
        <strain evidence="4">S23</strain>
    </source>
</reference>
<dbReference type="PANTHER" id="PTHR30466:SF1">
    <property type="entry name" value="FMN REDUCTASE (NADH) RUTF"/>
    <property type="match status" value="1"/>
</dbReference>
<evidence type="ECO:0000256" key="1">
    <source>
        <dbReference type="ARBA" id="ARBA00023002"/>
    </source>
</evidence>
<evidence type="ECO:0000313" key="4">
    <source>
        <dbReference type="Proteomes" id="UP000255165"/>
    </source>
</evidence>
<evidence type="ECO:0000259" key="2">
    <source>
        <dbReference type="SMART" id="SM00903"/>
    </source>
</evidence>
<protein>
    <submittedName>
        <fullName evidence="3">Flavin reductase</fullName>
    </submittedName>
</protein>
<dbReference type="PANTHER" id="PTHR30466">
    <property type="entry name" value="FLAVIN REDUCTASE"/>
    <property type="match status" value="1"/>
</dbReference>
<organism evidence="3 4">
    <name type="scientific">Cupriavidus lacunae</name>
    <dbReference type="NCBI Taxonomy" id="2666307"/>
    <lineage>
        <taxon>Bacteria</taxon>
        <taxon>Pseudomonadati</taxon>
        <taxon>Pseudomonadota</taxon>
        <taxon>Betaproteobacteria</taxon>
        <taxon>Burkholderiales</taxon>
        <taxon>Burkholderiaceae</taxon>
        <taxon>Cupriavidus</taxon>
    </lineage>
</organism>
<dbReference type="InterPro" id="IPR050268">
    <property type="entry name" value="NADH-dep_flavin_reductase"/>
</dbReference>
<dbReference type="SMART" id="SM00903">
    <property type="entry name" value="Flavin_Reduct"/>
    <property type="match status" value="1"/>
</dbReference>
<gene>
    <name evidence="3" type="ORF">DN412_33785</name>
</gene>
<sequence length="188" mass="20326">MLNTVKPSEAPVIRSPDRLAECGDIVDSASFAAGMRYLAGSCSVIATRKDGLRAGLTATAVCSVSADPARLLICINKSTYAHDMIHHAGLLSVNVLSEQQEETARRFAGMVKQARGDARFVDDNWEEGKLAIPRLKQALVSFGCRVAETLPGGKSHTVFICDVVEVHCATQAQGPLMYFNRNFSKLKT</sequence>
<dbReference type="GO" id="GO:0042602">
    <property type="term" value="F:riboflavin reductase (NADPH) activity"/>
    <property type="evidence" value="ECO:0007669"/>
    <property type="project" value="TreeGrafter"/>
</dbReference>
<dbReference type="Proteomes" id="UP000255165">
    <property type="component" value="Unassembled WGS sequence"/>
</dbReference>
<evidence type="ECO:0000313" key="3">
    <source>
        <dbReference type="EMBL" id="RDK05996.1"/>
    </source>
</evidence>
<dbReference type="RefSeq" id="WP_115215567.1">
    <property type="nucleotide sequence ID" value="NZ_QKWJ01000075.1"/>
</dbReference>
<dbReference type="EMBL" id="QKWJ01000075">
    <property type="protein sequence ID" value="RDK05996.1"/>
    <property type="molecule type" value="Genomic_DNA"/>
</dbReference>
<dbReference type="SUPFAM" id="SSF50475">
    <property type="entry name" value="FMN-binding split barrel"/>
    <property type="match status" value="1"/>
</dbReference>
<dbReference type="InterPro" id="IPR002563">
    <property type="entry name" value="Flavin_Rdtase-like_dom"/>
</dbReference>
<name>A0A370NKA3_9BURK</name>
<dbReference type="Gene3D" id="2.30.110.10">
    <property type="entry name" value="Electron Transport, Fmn-binding Protein, Chain A"/>
    <property type="match status" value="1"/>
</dbReference>
<dbReference type="GO" id="GO:0010181">
    <property type="term" value="F:FMN binding"/>
    <property type="evidence" value="ECO:0007669"/>
    <property type="project" value="InterPro"/>
</dbReference>